<dbReference type="AlphaFoldDB" id="A0A6G0TDX5"/>
<name>A0A6G0TDX5_APHGL</name>
<reference evidence="1 2" key="1">
    <citation type="submission" date="2019-08" db="EMBL/GenBank/DDBJ databases">
        <title>The genome of the soybean aphid Biotype 1, its phylome, world population structure and adaptation to the North American continent.</title>
        <authorList>
            <person name="Giordano R."/>
            <person name="Donthu R.K."/>
            <person name="Hernandez A.G."/>
            <person name="Wright C.L."/>
            <person name="Zimin A.V."/>
        </authorList>
    </citation>
    <scope>NUCLEOTIDE SEQUENCE [LARGE SCALE GENOMIC DNA]</scope>
    <source>
        <tissue evidence="1">Whole aphids</tissue>
    </source>
</reference>
<gene>
    <name evidence="1" type="ORF">AGLY_010562</name>
</gene>
<organism evidence="1 2">
    <name type="scientific">Aphis glycines</name>
    <name type="common">Soybean aphid</name>
    <dbReference type="NCBI Taxonomy" id="307491"/>
    <lineage>
        <taxon>Eukaryota</taxon>
        <taxon>Metazoa</taxon>
        <taxon>Ecdysozoa</taxon>
        <taxon>Arthropoda</taxon>
        <taxon>Hexapoda</taxon>
        <taxon>Insecta</taxon>
        <taxon>Pterygota</taxon>
        <taxon>Neoptera</taxon>
        <taxon>Paraneoptera</taxon>
        <taxon>Hemiptera</taxon>
        <taxon>Sternorrhyncha</taxon>
        <taxon>Aphidomorpha</taxon>
        <taxon>Aphidoidea</taxon>
        <taxon>Aphididae</taxon>
        <taxon>Aphidini</taxon>
        <taxon>Aphis</taxon>
        <taxon>Aphis</taxon>
    </lineage>
</organism>
<comment type="caution">
    <text evidence="1">The sequence shown here is derived from an EMBL/GenBank/DDBJ whole genome shotgun (WGS) entry which is preliminary data.</text>
</comment>
<proteinExistence type="predicted"/>
<protein>
    <submittedName>
        <fullName evidence="1">Uncharacterized protein</fullName>
    </submittedName>
</protein>
<accession>A0A6G0TDX5</accession>
<evidence type="ECO:0000313" key="2">
    <source>
        <dbReference type="Proteomes" id="UP000475862"/>
    </source>
</evidence>
<keyword evidence="2" id="KW-1185">Reference proteome</keyword>
<evidence type="ECO:0000313" key="1">
    <source>
        <dbReference type="EMBL" id="KAE9531356.1"/>
    </source>
</evidence>
<sequence>MRLRERPTIVDKLCLHSYTVTAIEATRGLMLGCSFIISVDFVSKKICKYKVLEFHNHCSYSMILRMTADGYMVDDMATLNNNHPIFIIMFVWEFLDISILNGVMNLKKNQKFVVTIDLLYVRGPLDTYCTAECYSHEYTFFCIPKMFIKDNKQSDDCSVITMLGFLKNLIKFFISGEIDNHDREDNHFIQSHKLQKYIMICQRNEIKNASIGFIDTKNF</sequence>
<dbReference type="EMBL" id="VYZN01000041">
    <property type="protein sequence ID" value="KAE9531356.1"/>
    <property type="molecule type" value="Genomic_DNA"/>
</dbReference>
<dbReference type="Proteomes" id="UP000475862">
    <property type="component" value="Unassembled WGS sequence"/>
</dbReference>